<dbReference type="Gene3D" id="3.30.2380.10">
    <property type="entry name" value="CGI121/TPRKB"/>
    <property type="match status" value="1"/>
</dbReference>
<sequence>METVCLPDAFPRAYRRVYMAQFEGVRNGGELRDALIRASKADDDAERRRVDFAFVDARLVQSRQQLMTAIVQAVVGAMRRDPKRPGAEVGLKTPSIHSDLLWTLHSNNNIAEALRRFGVSSTTSTLILVRVAPPLDAGELVQHMSQLVDGTLQTRGLSLPSPALAWNEVGQTYKIQDTPAFQHQDTSQVDALICSMVASKYVGA</sequence>
<evidence type="ECO:0000256" key="2">
    <source>
        <dbReference type="ARBA" id="ARBA00005546"/>
    </source>
</evidence>
<protein>
    <recommendedName>
        <fullName evidence="4">EKC/KEOPS complex subunit CGI121</fullName>
    </recommendedName>
    <alternativeName>
        <fullName evidence="3">EKC/KEOPS complex subunit cgi121</fullName>
    </alternativeName>
</protein>
<dbReference type="InterPro" id="IPR036504">
    <property type="entry name" value="CGI121/TPRKB_sf"/>
</dbReference>
<dbReference type="InterPro" id="IPR013926">
    <property type="entry name" value="CGI121/TPRKB"/>
</dbReference>
<evidence type="ECO:0000256" key="3">
    <source>
        <dbReference type="ARBA" id="ARBA00015316"/>
    </source>
</evidence>
<dbReference type="GO" id="GO:0005829">
    <property type="term" value="C:cytosol"/>
    <property type="evidence" value="ECO:0007669"/>
    <property type="project" value="TreeGrafter"/>
</dbReference>
<accession>A0AAJ5Z5P3</accession>
<comment type="subcellular location">
    <subcellularLocation>
        <location evidence="1">Nucleus</location>
    </subcellularLocation>
</comment>
<dbReference type="AlphaFoldDB" id="A0AAJ5Z5P3"/>
<keyword evidence="5" id="KW-0819">tRNA processing</keyword>
<evidence type="ECO:0000313" key="10">
    <source>
        <dbReference type="Proteomes" id="UP001217582"/>
    </source>
</evidence>
<dbReference type="SUPFAM" id="SSF143870">
    <property type="entry name" value="PF0523-like"/>
    <property type="match status" value="1"/>
</dbReference>
<dbReference type="PANTHER" id="PTHR15840">
    <property type="entry name" value="CGI-121 FAMILY MEMBER"/>
    <property type="match status" value="1"/>
</dbReference>
<dbReference type="Pfam" id="PF08617">
    <property type="entry name" value="CGI-121"/>
    <property type="match status" value="1"/>
</dbReference>
<reference evidence="9 10" key="1">
    <citation type="submission" date="2023-03" db="EMBL/GenBank/DDBJ databases">
        <title>Mating type loci evolution in Malassezia.</title>
        <authorList>
            <person name="Coelho M.A."/>
        </authorList>
    </citation>
    <scope>NUCLEOTIDE SEQUENCE [LARGE SCALE GENOMIC DNA]</scope>
    <source>
        <strain evidence="9 10">CBS 13387</strain>
    </source>
</reference>
<name>A0AAJ5Z5P3_9BASI</name>
<dbReference type="PANTHER" id="PTHR15840:SF10">
    <property type="entry name" value="EKC_KEOPS COMPLEX SUBUNIT TPRKB"/>
    <property type="match status" value="1"/>
</dbReference>
<dbReference type="GO" id="GO:0002949">
    <property type="term" value="P:tRNA threonylcarbamoyladenosine modification"/>
    <property type="evidence" value="ECO:0007669"/>
    <property type="project" value="TreeGrafter"/>
</dbReference>
<comment type="function">
    <text evidence="7">Component of the EKC/KEOPS complex that is required for the formation of a threonylcarbamoyl group on adenosine at position 37 (t(6)A37) in tRNAs that read codons beginning with adenine. The complex is probably involved in the transfer of the threonylcarbamoyl moiety of threonylcarbamoyl-AMP (TC-AMP) to the N6 group of A37. CGI121 acts as an allosteric effector that regulates the t(6)A activity of the complex. The EKC/KEOPS complex also promotes both telomere uncapping and telomere elongation. The complex is required for efficient recruitment of transcriptional coactivators. CGI121 is not required for tRNA modification.</text>
</comment>
<comment type="similarity">
    <text evidence="2 8">Belongs to the CGI121/TPRKB family.</text>
</comment>
<proteinExistence type="inferred from homology"/>
<evidence type="ECO:0000256" key="7">
    <source>
        <dbReference type="ARBA" id="ARBA00025043"/>
    </source>
</evidence>
<dbReference type="Proteomes" id="UP001217582">
    <property type="component" value="Chromosome 3"/>
</dbReference>
<evidence type="ECO:0000256" key="1">
    <source>
        <dbReference type="ARBA" id="ARBA00004123"/>
    </source>
</evidence>
<evidence type="ECO:0000256" key="5">
    <source>
        <dbReference type="ARBA" id="ARBA00022694"/>
    </source>
</evidence>
<evidence type="ECO:0000256" key="4">
    <source>
        <dbReference type="ARBA" id="ARBA00016009"/>
    </source>
</evidence>
<evidence type="ECO:0000256" key="6">
    <source>
        <dbReference type="ARBA" id="ARBA00023242"/>
    </source>
</evidence>
<keyword evidence="6 8" id="KW-0539">Nucleus</keyword>
<keyword evidence="10" id="KW-1185">Reference proteome</keyword>
<dbReference type="EMBL" id="CP119918">
    <property type="protein sequence ID" value="WFD15666.1"/>
    <property type="molecule type" value="Genomic_DNA"/>
</dbReference>
<evidence type="ECO:0000256" key="8">
    <source>
        <dbReference type="RuleBase" id="RU004398"/>
    </source>
</evidence>
<organism evidence="9 10">
    <name type="scientific">Malassezia arunalokei</name>
    <dbReference type="NCBI Taxonomy" id="1514897"/>
    <lineage>
        <taxon>Eukaryota</taxon>
        <taxon>Fungi</taxon>
        <taxon>Dikarya</taxon>
        <taxon>Basidiomycota</taxon>
        <taxon>Ustilaginomycotina</taxon>
        <taxon>Malasseziomycetes</taxon>
        <taxon>Malasseziales</taxon>
        <taxon>Malasseziaceae</taxon>
        <taxon>Malassezia</taxon>
    </lineage>
</organism>
<evidence type="ECO:0000313" key="9">
    <source>
        <dbReference type="EMBL" id="WFD15666.1"/>
    </source>
</evidence>
<dbReference type="GO" id="GO:0000408">
    <property type="term" value="C:EKC/KEOPS complex"/>
    <property type="evidence" value="ECO:0007669"/>
    <property type="project" value="TreeGrafter"/>
</dbReference>
<gene>
    <name evidence="9" type="ORF">MARU1_001688</name>
</gene>
<dbReference type="GO" id="GO:0005634">
    <property type="term" value="C:nucleus"/>
    <property type="evidence" value="ECO:0007669"/>
    <property type="project" value="UniProtKB-SubCell"/>
</dbReference>